<evidence type="ECO:0000313" key="2">
    <source>
        <dbReference type="EMBL" id="KAL2067799.1"/>
    </source>
</evidence>
<keyword evidence="1" id="KW-0175">Coiled coil</keyword>
<name>A0ABR4CCZ3_9HELO</name>
<protein>
    <submittedName>
        <fullName evidence="2">Uncharacterized protein</fullName>
    </submittedName>
</protein>
<sequence>MEGEERKAFTTTVRSTRPAGTLVSHLAILPGLKLLGRGFAVVAHWHPRARACILILAMAIIEDGGNKYEVRIKRCDNGAYFDDRYIVGEDGVEYTIELRLHKGFDFGEFTEVQAKLHIPGRSEYVCHRNLHKTKIVKKPTTNEADPNVDDTDIESADLVDELKLREKVVPGVNMLGSNLTFRGLSIDEKLAKETDVMGVDVADVGYFKVTMCGRRWTTKKRSPAETRKARLAALKLEPVLAGPGKQNTWDASRVDVESFKNDGLEFGIGITGGILRAPAKIFNVKRTYTRGNIINFYFYYRSSERQKFIKYPAPLYCFAWSNLLEHERKTALSELQEINKEHVHRDREAKAGSILPKPGKRGKGSDYLPEWRNWSRLYVGEREATFNALKKANESWENGEDPTSLNAIEKSDLIIIDDSDEEDKKPAIKRERASHQVVEDVFEVAQSSEVEIKKKIVAENGQRDIEDEAPPVKRIKVTGGIENPAESVNDFHDDEQLGRDKVKAKQLADEIETEMRLAKLMRQQRDLTERIEAAEKKKNERK</sequence>
<proteinExistence type="predicted"/>
<dbReference type="EMBL" id="JAZHXI010000009">
    <property type="protein sequence ID" value="KAL2067799.1"/>
    <property type="molecule type" value="Genomic_DNA"/>
</dbReference>
<dbReference type="Proteomes" id="UP001595075">
    <property type="component" value="Unassembled WGS sequence"/>
</dbReference>
<gene>
    <name evidence="2" type="ORF">VTL71DRAFT_15895</name>
</gene>
<comment type="caution">
    <text evidence="2">The sequence shown here is derived from an EMBL/GenBank/DDBJ whole genome shotgun (WGS) entry which is preliminary data.</text>
</comment>
<evidence type="ECO:0000256" key="1">
    <source>
        <dbReference type="SAM" id="Coils"/>
    </source>
</evidence>
<feature type="coiled-coil region" evidence="1">
    <location>
        <begin position="504"/>
        <end position="537"/>
    </location>
</feature>
<keyword evidence="3" id="KW-1185">Reference proteome</keyword>
<accession>A0ABR4CCZ3</accession>
<evidence type="ECO:0000313" key="3">
    <source>
        <dbReference type="Proteomes" id="UP001595075"/>
    </source>
</evidence>
<reference evidence="2 3" key="1">
    <citation type="journal article" date="2024" name="Commun. Biol.">
        <title>Comparative genomic analysis of thermophilic fungi reveals convergent evolutionary adaptations and gene losses.</title>
        <authorList>
            <person name="Steindorff A.S."/>
            <person name="Aguilar-Pontes M.V."/>
            <person name="Robinson A.J."/>
            <person name="Andreopoulos B."/>
            <person name="LaButti K."/>
            <person name="Kuo A."/>
            <person name="Mondo S."/>
            <person name="Riley R."/>
            <person name="Otillar R."/>
            <person name="Haridas S."/>
            <person name="Lipzen A."/>
            <person name="Grimwood J."/>
            <person name="Schmutz J."/>
            <person name="Clum A."/>
            <person name="Reid I.D."/>
            <person name="Moisan M.C."/>
            <person name="Butler G."/>
            <person name="Nguyen T.T.M."/>
            <person name="Dewar K."/>
            <person name="Conant G."/>
            <person name="Drula E."/>
            <person name="Henrissat B."/>
            <person name="Hansel C."/>
            <person name="Singer S."/>
            <person name="Hutchinson M.I."/>
            <person name="de Vries R.P."/>
            <person name="Natvig D.O."/>
            <person name="Powell A.J."/>
            <person name="Tsang A."/>
            <person name="Grigoriev I.V."/>
        </authorList>
    </citation>
    <scope>NUCLEOTIDE SEQUENCE [LARGE SCALE GENOMIC DNA]</scope>
    <source>
        <strain evidence="2 3">CBS 494.80</strain>
    </source>
</reference>
<organism evidence="2 3">
    <name type="scientific">Oculimacula yallundae</name>
    <dbReference type="NCBI Taxonomy" id="86028"/>
    <lineage>
        <taxon>Eukaryota</taxon>
        <taxon>Fungi</taxon>
        <taxon>Dikarya</taxon>
        <taxon>Ascomycota</taxon>
        <taxon>Pezizomycotina</taxon>
        <taxon>Leotiomycetes</taxon>
        <taxon>Helotiales</taxon>
        <taxon>Ploettnerulaceae</taxon>
        <taxon>Oculimacula</taxon>
    </lineage>
</organism>